<dbReference type="GO" id="GO:0008800">
    <property type="term" value="F:beta-lactamase activity"/>
    <property type="evidence" value="ECO:0007669"/>
    <property type="project" value="UniProtKB-EC"/>
</dbReference>
<dbReference type="AlphaFoldDB" id="A0A1T5BWG6"/>
<organism evidence="5 6">
    <name type="scientific">Parapedobacter luteus</name>
    <dbReference type="NCBI Taxonomy" id="623280"/>
    <lineage>
        <taxon>Bacteria</taxon>
        <taxon>Pseudomonadati</taxon>
        <taxon>Bacteroidota</taxon>
        <taxon>Sphingobacteriia</taxon>
        <taxon>Sphingobacteriales</taxon>
        <taxon>Sphingobacteriaceae</taxon>
        <taxon>Parapedobacter</taxon>
    </lineage>
</organism>
<evidence type="ECO:0000256" key="2">
    <source>
        <dbReference type="ARBA" id="ARBA00009009"/>
    </source>
</evidence>
<dbReference type="InterPro" id="IPR012338">
    <property type="entry name" value="Beta-lactam/transpept-like"/>
</dbReference>
<dbReference type="SUPFAM" id="SSF56601">
    <property type="entry name" value="beta-lactamase/transpeptidase-like"/>
    <property type="match status" value="1"/>
</dbReference>
<comment type="similarity">
    <text evidence="2">Belongs to the class-A beta-lactamase family.</text>
</comment>
<dbReference type="InterPro" id="IPR045155">
    <property type="entry name" value="Beta-lactam_cat"/>
</dbReference>
<evidence type="ECO:0000256" key="3">
    <source>
        <dbReference type="ARBA" id="ARBA00012865"/>
    </source>
</evidence>
<evidence type="ECO:0000313" key="5">
    <source>
        <dbReference type="EMBL" id="SKB51682.1"/>
    </source>
</evidence>
<proteinExistence type="inferred from homology"/>
<evidence type="ECO:0000256" key="1">
    <source>
        <dbReference type="ARBA" id="ARBA00001526"/>
    </source>
</evidence>
<dbReference type="GO" id="GO:0030655">
    <property type="term" value="P:beta-lactam antibiotic catabolic process"/>
    <property type="evidence" value="ECO:0007669"/>
    <property type="project" value="InterPro"/>
</dbReference>
<dbReference type="STRING" id="623280.SAMN05660226_01826"/>
<dbReference type="Pfam" id="PF13354">
    <property type="entry name" value="Beta-lactamase2"/>
    <property type="match status" value="1"/>
</dbReference>
<comment type="catalytic activity">
    <reaction evidence="1">
        <text>a beta-lactam + H2O = a substituted beta-amino acid</text>
        <dbReference type="Rhea" id="RHEA:20401"/>
        <dbReference type="ChEBI" id="CHEBI:15377"/>
        <dbReference type="ChEBI" id="CHEBI:35627"/>
        <dbReference type="ChEBI" id="CHEBI:140347"/>
        <dbReference type="EC" id="3.5.2.6"/>
    </reaction>
</comment>
<dbReference type="Gene3D" id="3.40.710.10">
    <property type="entry name" value="DD-peptidase/beta-lactamase superfamily"/>
    <property type="match status" value="1"/>
</dbReference>
<dbReference type="EMBL" id="FUYS01000003">
    <property type="protein sequence ID" value="SKB51682.1"/>
    <property type="molecule type" value="Genomic_DNA"/>
</dbReference>
<dbReference type="GO" id="GO:0046677">
    <property type="term" value="P:response to antibiotic"/>
    <property type="evidence" value="ECO:0007669"/>
    <property type="project" value="InterPro"/>
</dbReference>
<dbReference type="Proteomes" id="UP000190541">
    <property type="component" value="Unassembled WGS sequence"/>
</dbReference>
<dbReference type="InterPro" id="IPR000871">
    <property type="entry name" value="Beta-lactam_class-A"/>
</dbReference>
<dbReference type="NCBIfam" id="NF033103">
    <property type="entry name" value="bla_class_A"/>
    <property type="match status" value="1"/>
</dbReference>
<feature type="domain" description="Beta-lactamase class A catalytic" evidence="4">
    <location>
        <begin position="42"/>
        <end position="268"/>
    </location>
</feature>
<dbReference type="EC" id="3.5.2.6" evidence="3"/>
<reference evidence="5 6" key="1">
    <citation type="submission" date="2017-02" db="EMBL/GenBank/DDBJ databases">
        <authorList>
            <person name="Peterson S.W."/>
        </authorList>
    </citation>
    <scope>NUCLEOTIDE SEQUENCE [LARGE SCALE GENOMIC DNA]</scope>
    <source>
        <strain evidence="5 6">DSM 22899</strain>
    </source>
</reference>
<gene>
    <name evidence="5" type="ORF">SAMN05660226_01826</name>
</gene>
<evidence type="ECO:0000259" key="4">
    <source>
        <dbReference type="Pfam" id="PF13354"/>
    </source>
</evidence>
<dbReference type="PANTHER" id="PTHR35333">
    <property type="entry name" value="BETA-LACTAMASE"/>
    <property type="match status" value="1"/>
</dbReference>
<keyword evidence="6" id="KW-1185">Reference proteome</keyword>
<evidence type="ECO:0000313" key="6">
    <source>
        <dbReference type="Proteomes" id="UP000190541"/>
    </source>
</evidence>
<name>A0A1T5BWG6_9SPHI</name>
<sequence length="296" mass="33240">MRLLFLLGLLVSAEAYSQSIATLRRQIAQIADSKDAVVGVAITGRDGQDTLSVYGSRRFPMQSVFKFPIAVAMLSEVDKGTFSLDQKITIKKSELLPGIYSPIRETYPEGATLTIAEILRYTVSLSDNVGCDVLLRLLGSPQVVERYFHERSFKEISIKINEEIMQGDWEAQFRNWTTPNEANRILQACYENRDNLLSPESYDFLWGLMKTTETGKNRLKGQLPEGTVVAHKTGWSGRNEVTGITAAVNNIGVVFLPDGNYFYISVFVTDSKEDLETNERIIADIAKAAWDYFARQ</sequence>
<dbReference type="NCBIfam" id="NF012099">
    <property type="entry name" value="SubclassA2"/>
    <property type="match status" value="1"/>
</dbReference>
<accession>A0A1T5BWG6</accession>
<dbReference type="PANTHER" id="PTHR35333:SF3">
    <property type="entry name" value="BETA-LACTAMASE-TYPE TRANSPEPTIDASE FOLD CONTAINING PROTEIN"/>
    <property type="match status" value="1"/>
</dbReference>
<protein>
    <recommendedName>
        <fullName evidence="3">beta-lactamase</fullName>
        <ecNumber evidence="3">3.5.2.6</ecNumber>
    </recommendedName>
</protein>